<dbReference type="AlphaFoldDB" id="A0A8J4EK85"/>
<feature type="transmembrane region" description="Helical" evidence="1">
    <location>
        <begin position="69"/>
        <end position="90"/>
    </location>
</feature>
<feature type="transmembrane region" description="Helical" evidence="1">
    <location>
        <begin position="149"/>
        <end position="173"/>
    </location>
</feature>
<feature type="transmembrane region" description="Helical" evidence="1">
    <location>
        <begin position="23"/>
        <end position="49"/>
    </location>
</feature>
<evidence type="ECO:0000313" key="2">
    <source>
        <dbReference type="EMBL" id="GIL27126.1"/>
    </source>
</evidence>
<reference evidence="3" key="1">
    <citation type="journal article" date="2021" name="Int. J. Syst. Evol. Microbiol.">
        <title>Actinocatenispora comari sp. nov., an endophytic actinomycete isolated from aerial parts of Comarum salesowianum.</title>
        <authorList>
            <person name="Oyunbileg N."/>
            <person name="Iizaka Y."/>
            <person name="Hamada M."/>
            <person name="Davaapurev B.O."/>
            <person name="Fukumoto A."/>
            <person name="Tsetseg B."/>
            <person name="Kato F."/>
            <person name="Tamura T."/>
            <person name="Batkhuu J."/>
            <person name="Anzai Y."/>
        </authorList>
    </citation>
    <scope>NUCLEOTIDE SEQUENCE [LARGE SCALE GENOMIC DNA]</scope>
    <source>
        <strain evidence="3">NUM-2625</strain>
    </source>
</reference>
<proteinExistence type="predicted"/>
<keyword evidence="1" id="KW-0472">Membrane</keyword>
<gene>
    <name evidence="2" type="ORF">NUM_23800</name>
</gene>
<sequence length="179" mass="19104">MTAASLVPAHPVSISAGRRPRRWVGWAAHAAALTALPSGLWRIVVALGGPSGYTPAGLLEICPPGLAGPAYLLTLSVLTELAAVATLGLVRPWGERVPRWVPVLGGRTVPYRAVIAVAGVGVAVLAALWTPMLFWWMLPHPGMTEMGRLLVGLLYQPLAAWSPLLAVVTVDYWRRRRPG</sequence>
<feature type="transmembrane region" description="Helical" evidence="1">
    <location>
        <begin position="111"/>
        <end position="137"/>
    </location>
</feature>
<protein>
    <submittedName>
        <fullName evidence="2">Uncharacterized protein</fullName>
    </submittedName>
</protein>
<evidence type="ECO:0000313" key="3">
    <source>
        <dbReference type="Proteomes" id="UP000614996"/>
    </source>
</evidence>
<keyword evidence="3" id="KW-1185">Reference proteome</keyword>
<dbReference type="Proteomes" id="UP000614996">
    <property type="component" value="Unassembled WGS sequence"/>
</dbReference>
<organism evidence="2 3">
    <name type="scientific">Actinocatenispora comari</name>
    <dbReference type="NCBI Taxonomy" id="2807577"/>
    <lineage>
        <taxon>Bacteria</taxon>
        <taxon>Bacillati</taxon>
        <taxon>Actinomycetota</taxon>
        <taxon>Actinomycetes</taxon>
        <taxon>Micromonosporales</taxon>
        <taxon>Micromonosporaceae</taxon>
        <taxon>Actinocatenispora</taxon>
    </lineage>
</organism>
<dbReference type="RefSeq" id="WP_207124880.1">
    <property type="nucleotide sequence ID" value="NZ_BOPO01000038.1"/>
</dbReference>
<keyword evidence="1" id="KW-0812">Transmembrane</keyword>
<accession>A0A8J4EK85</accession>
<dbReference type="EMBL" id="BOPO01000038">
    <property type="protein sequence ID" value="GIL27126.1"/>
    <property type="molecule type" value="Genomic_DNA"/>
</dbReference>
<comment type="caution">
    <text evidence="2">The sequence shown here is derived from an EMBL/GenBank/DDBJ whole genome shotgun (WGS) entry which is preliminary data.</text>
</comment>
<evidence type="ECO:0000256" key="1">
    <source>
        <dbReference type="SAM" id="Phobius"/>
    </source>
</evidence>
<name>A0A8J4EK85_9ACTN</name>
<keyword evidence="1" id="KW-1133">Transmembrane helix</keyword>